<evidence type="ECO:0000313" key="3">
    <source>
        <dbReference type="Proteomes" id="UP000001551"/>
    </source>
</evidence>
<protein>
    <recommendedName>
        <fullName evidence="1">Calcineurin-like phosphoesterase domain-containing protein</fullName>
    </recommendedName>
</protein>
<evidence type="ECO:0000313" key="2">
    <source>
        <dbReference type="EMBL" id="ADU28102.1"/>
    </source>
</evidence>
<dbReference type="InterPro" id="IPR029052">
    <property type="entry name" value="Metallo-depent_PP-like"/>
</dbReference>
<organism evidence="2 3">
    <name type="scientific">Ethanoligenens harbinense (strain DSM 18485 / JCM 12961 / CGMCC 1.5033 / YUAN-3)</name>
    <dbReference type="NCBI Taxonomy" id="663278"/>
    <lineage>
        <taxon>Bacteria</taxon>
        <taxon>Bacillati</taxon>
        <taxon>Bacillota</taxon>
        <taxon>Clostridia</taxon>
        <taxon>Eubacteriales</taxon>
        <taxon>Oscillospiraceae</taxon>
        <taxon>Ethanoligenens</taxon>
    </lineage>
</organism>
<dbReference type="GO" id="GO:0016787">
    <property type="term" value="F:hydrolase activity"/>
    <property type="evidence" value="ECO:0007669"/>
    <property type="project" value="InterPro"/>
</dbReference>
<dbReference type="SUPFAM" id="SSF56300">
    <property type="entry name" value="Metallo-dependent phosphatases"/>
    <property type="match status" value="1"/>
</dbReference>
<dbReference type="Pfam" id="PF00149">
    <property type="entry name" value="Metallophos"/>
    <property type="match status" value="1"/>
</dbReference>
<dbReference type="CDD" id="cd00838">
    <property type="entry name" value="MPP_superfamily"/>
    <property type="match status" value="1"/>
</dbReference>
<dbReference type="InterPro" id="IPR004843">
    <property type="entry name" value="Calcineurin-like_PHP"/>
</dbReference>
<dbReference type="STRING" id="663278.Ethha_2609"/>
<feature type="domain" description="Calcineurin-like phosphoesterase" evidence="1">
    <location>
        <begin position="4"/>
        <end position="135"/>
    </location>
</feature>
<proteinExistence type="predicted"/>
<reference evidence="2 3" key="1">
    <citation type="submission" date="2010-12" db="EMBL/GenBank/DDBJ databases">
        <title>Complete sequence of Ethanoligenens harbinense YUAN-3.</title>
        <authorList>
            <person name="Lucas S."/>
            <person name="Copeland A."/>
            <person name="Lapidus A."/>
            <person name="Cheng J.-F."/>
            <person name="Bruce D."/>
            <person name="Goodwin L."/>
            <person name="Pitluck S."/>
            <person name="Chertkov O."/>
            <person name="Misra M."/>
            <person name="Detter J.C."/>
            <person name="Han C."/>
            <person name="Tapia R."/>
            <person name="Land M."/>
            <person name="Hauser L."/>
            <person name="Jeffries C."/>
            <person name="Kyrpides N."/>
            <person name="Ivanova N."/>
            <person name="Mikhailova N."/>
            <person name="Wang A."/>
            <person name="Mouttaki H."/>
            <person name="He Z."/>
            <person name="Zhou J."/>
            <person name="Hemme C.L."/>
            <person name="Woyke T."/>
        </authorList>
    </citation>
    <scope>NUCLEOTIDE SEQUENCE [LARGE SCALE GENOMIC DNA]</scope>
    <source>
        <strain evidence="3">DSM 18485 / JCM 12961 / CGMCC 1.5033 / YUAN-3</strain>
    </source>
</reference>
<dbReference type="EMBL" id="CP002400">
    <property type="protein sequence ID" value="ADU28102.1"/>
    <property type="molecule type" value="Genomic_DNA"/>
</dbReference>
<accession>E6U732</accession>
<dbReference type="AlphaFoldDB" id="E6U732"/>
<dbReference type="HOGENOM" id="CLU_074814_1_1_9"/>
<dbReference type="KEGG" id="eha:Ethha_2609"/>
<dbReference type="RefSeq" id="WP_013486445.1">
    <property type="nucleotide sequence ID" value="NC_014828.1"/>
</dbReference>
<dbReference type="Gene3D" id="3.60.21.10">
    <property type="match status" value="1"/>
</dbReference>
<evidence type="ECO:0000259" key="1">
    <source>
        <dbReference type="Pfam" id="PF00149"/>
    </source>
</evidence>
<sequence length="230" mass="26615">MLFVTGDVHADLRDFESRPFGRVKKEDFVVVCGDFGMIWDGSPEEKKTLEKLGKSKHPILFVDGAHENFDLLGSYPVEQWNGGDVQVVGGNVMHLMRGQVYTIDGKKVFTFGGGESEDRDMREPGKGWWPQEIPNEEEMRTGIENLVANDWQVDYIFTYEAPSSVRRMLVRDEGELNAFHVYLDHIREKCRFARWIFGNYHCNKRLSTSMDALYDDVIRLITDSDKKPRR</sequence>
<dbReference type="Proteomes" id="UP000001551">
    <property type="component" value="Chromosome"/>
</dbReference>
<keyword evidence="3" id="KW-1185">Reference proteome</keyword>
<dbReference type="eggNOG" id="COG0639">
    <property type="taxonomic scope" value="Bacteria"/>
</dbReference>
<name>E6U732_ETHHY</name>
<gene>
    <name evidence="2" type="ordered locus">Ethha_2609</name>
</gene>